<evidence type="ECO:0000256" key="5">
    <source>
        <dbReference type="ARBA" id="ARBA00022692"/>
    </source>
</evidence>
<reference evidence="15 16" key="1">
    <citation type="submission" date="2024-09" db="EMBL/GenBank/DDBJ databases">
        <authorList>
            <person name="Sun Q."/>
            <person name="Mori K."/>
        </authorList>
    </citation>
    <scope>NUCLEOTIDE SEQUENCE [LARGE SCALE GENOMIC DNA]</scope>
    <source>
        <strain evidence="15 16">CCM 7706</strain>
    </source>
</reference>
<keyword evidence="8 11" id="KW-0798">TonB box</keyword>
<dbReference type="InterPro" id="IPR000531">
    <property type="entry name" value="Beta-barrel_TonB"/>
</dbReference>
<dbReference type="PANTHER" id="PTHR32552:SF81">
    <property type="entry name" value="TONB-DEPENDENT OUTER MEMBRANE RECEPTOR"/>
    <property type="match status" value="1"/>
</dbReference>
<dbReference type="EMBL" id="JBHLWK010000017">
    <property type="protein sequence ID" value="MFC0205360.1"/>
    <property type="molecule type" value="Genomic_DNA"/>
</dbReference>
<protein>
    <submittedName>
        <fullName evidence="15">TonB-dependent receptor domain-containing protein</fullName>
    </submittedName>
</protein>
<dbReference type="Pfam" id="PF00593">
    <property type="entry name" value="TonB_dep_Rec_b-barrel"/>
    <property type="match status" value="1"/>
</dbReference>
<evidence type="ECO:0000256" key="8">
    <source>
        <dbReference type="ARBA" id="ARBA00023077"/>
    </source>
</evidence>
<evidence type="ECO:0000256" key="6">
    <source>
        <dbReference type="ARBA" id="ARBA00023004"/>
    </source>
</evidence>
<keyword evidence="9 11" id="KW-0472">Membrane</keyword>
<evidence type="ECO:0000256" key="12">
    <source>
        <dbReference type="SAM" id="MobiDB-lite"/>
    </source>
</evidence>
<dbReference type="SUPFAM" id="SSF56935">
    <property type="entry name" value="Porins"/>
    <property type="match status" value="1"/>
</dbReference>
<keyword evidence="4" id="KW-0410">Iron transport</keyword>
<evidence type="ECO:0000256" key="4">
    <source>
        <dbReference type="ARBA" id="ARBA00022496"/>
    </source>
</evidence>
<dbReference type="Gene3D" id="2.40.170.20">
    <property type="entry name" value="TonB-dependent receptor, beta-barrel domain"/>
    <property type="match status" value="1"/>
</dbReference>
<sequence>MFRTQALLLAAASTVAFAASASAQAEIHSAQTQTYTIEAGAMQSALDAWARQSKRHIVYRIEDVRGLRSPGVKGRYSEFEALSAILAGSGLALHRDPSGAVAVSRDTAATGNGGTALAASAPQVTPATDPSADGDSSEIQDIIVTARRTQERAQKVPVAITAFTQDTIREKGINTATDLQNFTPSLTVLGDVARNQETFTIRGMGGTGGVGTGSGPGVVAYFAEVPSSVSGPGNFYDLASLQVLKGPQGTLFGRNTTGGAVLLEPARPKMNTVEGYVDGIIGSLARKSGQAALNIPVVDDRLAIRVAGQFDKRDGYVTDAITGRDYLNRNNYSLRVGVQFNPTDTISSYTAASYIHVDEHGGGSILLSVRPGSPYASVLAPYLAQQQAWGVRKTALSTPTFEKARNFLVLNNTEWRATDTLTIKNIVSYGRSQSTSATDRDSTPLPIADLLGAFPGGWNNNLRTITEELQVRYDNGTFRVQAGGFYLDQKSIGALTFLTRNPLQAGGILGGGPIILPPIAQTLLGVNGPLLPALGVQPDASVKGRSKAVYAQAQYKFTPTLTATAGFRWTWDTFGGDITSYQDASSYQVFNQLAALGLVTPAQAAQVIGLNANLCTYDAFKAVAAGGFPTLHYPNCTKPTFNGKSDGPTWQIGLDWQADPDTLLYAVSRRGYKSGANNPIVTLFLGDSYPLAAVKPEKVTDAEIGIKRDWRLGGMKARTNVSAFYTWFNDIQVIQRAAIAGSDILANAQKARVVGLEFEGLLVPNKWLTLGATYSYNDAKFLTYTTIPIPAIPSALTAAQPARDLKGVPFSFVPRHKFSLDGRIGLPIPASEGDMGLRATWSWQSSQRVAPDAQPFDTIPAYGLLNLRFEWNNMRGAPLDFAVYGTNVLNKEYRITANTGYNNSGFNNSIYGEPAQYGVELRYRF</sequence>
<dbReference type="InterPro" id="IPR036942">
    <property type="entry name" value="Beta-barrel_TonB_sf"/>
</dbReference>
<proteinExistence type="inferred from homology"/>
<evidence type="ECO:0000256" key="2">
    <source>
        <dbReference type="ARBA" id="ARBA00022448"/>
    </source>
</evidence>
<evidence type="ECO:0000259" key="14">
    <source>
        <dbReference type="SMART" id="SM00965"/>
    </source>
</evidence>
<evidence type="ECO:0000256" key="10">
    <source>
        <dbReference type="ARBA" id="ARBA00023237"/>
    </source>
</evidence>
<dbReference type="InterPro" id="IPR039426">
    <property type="entry name" value="TonB-dep_rcpt-like"/>
</dbReference>
<keyword evidence="3" id="KW-1134">Transmembrane beta strand</keyword>
<evidence type="ECO:0000256" key="13">
    <source>
        <dbReference type="SAM" id="SignalP"/>
    </source>
</evidence>
<gene>
    <name evidence="15" type="ORF">ACFFJC_13905</name>
</gene>
<dbReference type="InterPro" id="IPR012910">
    <property type="entry name" value="Plug_dom"/>
</dbReference>
<keyword evidence="13" id="KW-0732">Signal</keyword>
<feature type="compositionally biased region" description="Low complexity" evidence="12">
    <location>
        <begin position="111"/>
        <end position="121"/>
    </location>
</feature>
<evidence type="ECO:0000256" key="1">
    <source>
        <dbReference type="ARBA" id="ARBA00004571"/>
    </source>
</evidence>
<dbReference type="RefSeq" id="WP_379488097.1">
    <property type="nucleotide sequence ID" value="NZ_JBHLWK010000017.1"/>
</dbReference>
<comment type="subcellular location">
    <subcellularLocation>
        <location evidence="1">Cell outer membrane</location>
        <topology evidence="1">Multi-pass membrane protein</topology>
    </subcellularLocation>
</comment>
<feature type="domain" description="Secretin/TonB short N-terminal" evidence="14">
    <location>
        <begin position="55"/>
        <end position="106"/>
    </location>
</feature>
<comment type="caution">
    <text evidence="15">The sequence shown here is derived from an EMBL/GenBank/DDBJ whole genome shotgun (WGS) entry which is preliminary data.</text>
</comment>
<accession>A0ABV6CY98</accession>
<keyword evidence="16" id="KW-1185">Reference proteome</keyword>
<feature type="signal peptide" evidence="13">
    <location>
        <begin position="1"/>
        <end position="18"/>
    </location>
</feature>
<dbReference type="SMART" id="SM00965">
    <property type="entry name" value="STN"/>
    <property type="match status" value="1"/>
</dbReference>
<keyword evidence="15" id="KW-0675">Receptor</keyword>
<keyword evidence="5" id="KW-0812">Transmembrane</keyword>
<dbReference type="Gene3D" id="3.55.50.30">
    <property type="match status" value="1"/>
</dbReference>
<organism evidence="15 16">
    <name type="scientific">Novosphingobium soli</name>
    <dbReference type="NCBI Taxonomy" id="574956"/>
    <lineage>
        <taxon>Bacteria</taxon>
        <taxon>Pseudomonadati</taxon>
        <taxon>Pseudomonadota</taxon>
        <taxon>Alphaproteobacteria</taxon>
        <taxon>Sphingomonadales</taxon>
        <taxon>Sphingomonadaceae</taxon>
        <taxon>Novosphingobium</taxon>
    </lineage>
</organism>
<evidence type="ECO:0000313" key="16">
    <source>
        <dbReference type="Proteomes" id="UP001589798"/>
    </source>
</evidence>
<evidence type="ECO:0000256" key="7">
    <source>
        <dbReference type="ARBA" id="ARBA00023065"/>
    </source>
</evidence>
<feature type="chain" id="PRO_5046909208" evidence="13">
    <location>
        <begin position="19"/>
        <end position="925"/>
    </location>
</feature>
<keyword evidence="10" id="KW-0998">Cell outer membrane</keyword>
<comment type="similarity">
    <text evidence="11">Belongs to the TonB-dependent receptor family.</text>
</comment>
<dbReference type="InterPro" id="IPR011662">
    <property type="entry name" value="Secretin/TonB_short_N"/>
</dbReference>
<name>A0ABV6CY98_9SPHN</name>
<keyword evidence="6" id="KW-0408">Iron</keyword>
<evidence type="ECO:0000313" key="15">
    <source>
        <dbReference type="EMBL" id="MFC0205360.1"/>
    </source>
</evidence>
<evidence type="ECO:0000256" key="11">
    <source>
        <dbReference type="RuleBase" id="RU003357"/>
    </source>
</evidence>
<feature type="region of interest" description="Disordered" evidence="12">
    <location>
        <begin position="111"/>
        <end position="137"/>
    </location>
</feature>
<evidence type="ECO:0000256" key="3">
    <source>
        <dbReference type="ARBA" id="ARBA00022452"/>
    </source>
</evidence>
<dbReference type="PANTHER" id="PTHR32552">
    <property type="entry name" value="FERRICHROME IRON RECEPTOR-RELATED"/>
    <property type="match status" value="1"/>
</dbReference>
<keyword evidence="7" id="KW-0406">Ion transport</keyword>
<evidence type="ECO:0000256" key="9">
    <source>
        <dbReference type="ARBA" id="ARBA00023136"/>
    </source>
</evidence>
<dbReference type="Proteomes" id="UP001589798">
    <property type="component" value="Unassembled WGS sequence"/>
</dbReference>
<keyword evidence="2" id="KW-0813">Transport</keyword>
<dbReference type="Pfam" id="PF07715">
    <property type="entry name" value="Plug"/>
    <property type="match status" value="1"/>
</dbReference>